<evidence type="ECO:0000313" key="5">
    <source>
        <dbReference type="EMBL" id="KDD66035.1"/>
    </source>
</evidence>
<dbReference type="PANTHER" id="PTHR34596">
    <property type="entry name" value="CHITOPORIN"/>
    <property type="match status" value="1"/>
</dbReference>
<keyword evidence="2" id="KW-0813">Transport</keyword>
<dbReference type="RefSeq" id="WP_033061191.1">
    <property type="nucleotide sequence ID" value="NZ_AZQQ01000102.1"/>
</dbReference>
<evidence type="ECO:0000256" key="4">
    <source>
        <dbReference type="SAM" id="SignalP"/>
    </source>
</evidence>
<dbReference type="Gene3D" id="2.40.160.10">
    <property type="entry name" value="Porin"/>
    <property type="match status" value="1"/>
</dbReference>
<comment type="similarity">
    <text evidence="1">Belongs to the outer membrane porin (Opr) (TC 1.B.25) family.</text>
</comment>
<accession>A0A059KW05</accession>
<sequence length="436" mass="46924">MNKQPLALIAIGSALFSSLSMADFIKDSKATLGMRNYYFNNDNRDGAANPSRTEEWAQGFMLNYQSGFSEGTVGFGVDALGLLGIRLDSGDGRHVGSSMIPNDGNGAAEQWSRFGATAKMRFAQTEMRYGTLTPKLPILQANDGRLLPQTFEGGQIVSNDFEHLTLTGGHLEHATGRGSSDSTGLAVAGGTRESNAFNFAGADYKVTDALLAQYYYANLEDYYQQHFAGLVHNLTLGSFGALKTDLRYFKTSADGANDSASGRASGYRTSGFTQKGDGKIDNNTWSLAFTWSIGAHALMAGYQQVSSDSGFVQLNQGGLPDKGAGGASVYLLTDRYIQNFTRAGERTGFAQYSYDFAALGVPGLKASAMYLSGSGIKTVAGPEQEEWERDLSLDYVIQSGPLKNVALGWRNGMSRSEASRDADQNRLVVSYSLPLF</sequence>
<dbReference type="PANTHER" id="PTHR34596:SF2">
    <property type="entry name" value="CHITOPORIN"/>
    <property type="match status" value="1"/>
</dbReference>
<keyword evidence="3 4" id="KW-0732">Signal</keyword>
<dbReference type="Pfam" id="PF03573">
    <property type="entry name" value="OprD"/>
    <property type="match status" value="1"/>
</dbReference>
<reference evidence="5 6" key="1">
    <citation type="submission" date="2013-12" db="EMBL/GenBank/DDBJ databases">
        <authorList>
            <person name="Formusa P.A."/>
            <person name="Habash M."/>
            <person name="Lee H."/>
            <person name="Trevors J.T."/>
        </authorList>
    </citation>
    <scope>NUCLEOTIDE SEQUENCE [LARGE SCALE GENOMIC DNA]</scope>
    <source>
        <strain evidence="5 6">PD30</strain>
    </source>
</reference>
<comment type="caution">
    <text evidence="5">The sequence shown here is derived from an EMBL/GenBank/DDBJ whole genome shotgun (WGS) entry which is preliminary data.</text>
</comment>
<dbReference type="GO" id="GO:0016020">
    <property type="term" value="C:membrane"/>
    <property type="evidence" value="ECO:0007669"/>
    <property type="project" value="InterPro"/>
</dbReference>
<dbReference type="EMBL" id="AZQQ01000102">
    <property type="protein sequence ID" value="KDD66035.1"/>
    <property type="molecule type" value="Genomic_DNA"/>
</dbReference>
<feature type="signal peptide" evidence="4">
    <location>
        <begin position="1"/>
        <end position="22"/>
    </location>
</feature>
<dbReference type="InterPro" id="IPR023614">
    <property type="entry name" value="Porin_dom_sf"/>
</dbReference>
<protein>
    <submittedName>
        <fullName evidence="5">Anaerobically-induced outer membrane porin OprE</fullName>
    </submittedName>
</protein>
<evidence type="ECO:0000256" key="3">
    <source>
        <dbReference type="ARBA" id="ARBA00022729"/>
    </source>
</evidence>
<name>A0A059KW05_9PSED</name>
<gene>
    <name evidence="5" type="ORF">V466_26550</name>
</gene>
<evidence type="ECO:0000256" key="2">
    <source>
        <dbReference type="ARBA" id="ARBA00022448"/>
    </source>
</evidence>
<proteinExistence type="inferred from homology"/>
<dbReference type="eggNOG" id="ENOG502Z9P4">
    <property type="taxonomic scope" value="Bacteria"/>
</dbReference>
<evidence type="ECO:0000313" key="6">
    <source>
        <dbReference type="Proteomes" id="UP000026739"/>
    </source>
</evidence>
<dbReference type="InterPro" id="IPR005318">
    <property type="entry name" value="OM_porin_bac"/>
</dbReference>
<organism evidence="5 6">
    <name type="scientific">Pseudomonas mandelii PD30</name>
    <dbReference type="NCBI Taxonomy" id="1419583"/>
    <lineage>
        <taxon>Bacteria</taxon>
        <taxon>Pseudomonadati</taxon>
        <taxon>Pseudomonadota</taxon>
        <taxon>Gammaproteobacteria</taxon>
        <taxon>Pseudomonadales</taxon>
        <taxon>Pseudomonadaceae</taxon>
        <taxon>Pseudomonas</taxon>
    </lineage>
</organism>
<evidence type="ECO:0000256" key="1">
    <source>
        <dbReference type="ARBA" id="ARBA00009075"/>
    </source>
</evidence>
<dbReference type="Proteomes" id="UP000026739">
    <property type="component" value="Unassembled WGS sequence"/>
</dbReference>
<dbReference type="AlphaFoldDB" id="A0A059KW05"/>
<feature type="chain" id="PRO_5001576289" evidence="4">
    <location>
        <begin position="23"/>
        <end position="436"/>
    </location>
</feature>
<dbReference type="GO" id="GO:0015288">
    <property type="term" value="F:porin activity"/>
    <property type="evidence" value="ECO:0007669"/>
    <property type="project" value="TreeGrafter"/>
</dbReference>